<keyword evidence="1" id="KW-0472">Membrane</keyword>
<gene>
    <name evidence="2" type="ORF">IAD41_00575</name>
</gene>
<name>A0A9D1FU40_9BACT</name>
<accession>A0A9D1FU40</accession>
<dbReference type="AlphaFoldDB" id="A0A9D1FU40"/>
<sequence length="110" mass="12665">MGNKKILLDTKSIEDYPKFPDDLYLNEEEILQILPANGIIPKLFECENPEIILEGFVETIIKVFDAPVLMAIAVGFVVVSLIFLFQTLKAFHTLYFMANQMRGNQPFYIY</sequence>
<proteinExistence type="predicted"/>
<organism evidence="2 3">
    <name type="scientific">Candidatus Scatenecus faecavium</name>
    <dbReference type="NCBI Taxonomy" id="2840915"/>
    <lineage>
        <taxon>Bacteria</taxon>
        <taxon>Candidatus Scatenecus</taxon>
    </lineage>
</organism>
<comment type="caution">
    <text evidence="2">The sequence shown here is derived from an EMBL/GenBank/DDBJ whole genome shotgun (WGS) entry which is preliminary data.</text>
</comment>
<feature type="transmembrane region" description="Helical" evidence="1">
    <location>
        <begin position="66"/>
        <end position="85"/>
    </location>
</feature>
<evidence type="ECO:0000313" key="2">
    <source>
        <dbReference type="EMBL" id="HIS82092.1"/>
    </source>
</evidence>
<dbReference type="EMBL" id="DVJO01000016">
    <property type="protein sequence ID" value="HIS82092.1"/>
    <property type="molecule type" value="Genomic_DNA"/>
</dbReference>
<protein>
    <submittedName>
        <fullName evidence="2">Uncharacterized protein</fullName>
    </submittedName>
</protein>
<reference evidence="2" key="1">
    <citation type="submission" date="2020-10" db="EMBL/GenBank/DDBJ databases">
        <authorList>
            <person name="Gilroy R."/>
        </authorList>
    </citation>
    <scope>NUCLEOTIDE SEQUENCE</scope>
    <source>
        <strain evidence="2">CHK152-2994</strain>
    </source>
</reference>
<dbReference type="Proteomes" id="UP000824139">
    <property type="component" value="Unassembled WGS sequence"/>
</dbReference>
<reference evidence="2" key="2">
    <citation type="journal article" date="2021" name="PeerJ">
        <title>Extensive microbial diversity within the chicken gut microbiome revealed by metagenomics and culture.</title>
        <authorList>
            <person name="Gilroy R."/>
            <person name="Ravi A."/>
            <person name="Getino M."/>
            <person name="Pursley I."/>
            <person name="Horton D.L."/>
            <person name="Alikhan N.F."/>
            <person name="Baker D."/>
            <person name="Gharbi K."/>
            <person name="Hall N."/>
            <person name="Watson M."/>
            <person name="Adriaenssens E.M."/>
            <person name="Foster-Nyarko E."/>
            <person name="Jarju S."/>
            <person name="Secka A."/>
            <person name="Antonio M."/>
            <person name="Oren A."/>
            <person name="Chaudhuri R.R."/>
            <person name="La Ragione R."/>
            <person name="Hildebrand F."/>
            <person name="Pallen M.J."/>
        </authorList>
    </citation>
    <scope>NUCLEOTIDE SEQUENCE</scope>
    <source>
        <strain evidence="2">CHK152-2994</strain>
    </source>
</reference>
<evidence type="ECO:0000313" key="3">
    <source>
        <dbReference type="Proteomes" id="UP000824139"/>
    </source>
</evidence>
<keyword evidence="1" id="KW-1133">Transmembrane helix</keyword>
<evidence type="ECO:0000256" key="1">
    <source>
        <dbReference type="SAM" id="Phobius"/>
    </source>
</evidence>
<keyword evidence="1" id="KW-0812">Transmembrane</keyword>